<protein>
    <submittedName>
        <fullName evidence="3">DedA family protein</fullName>
    </submittedName>
</protein>
<name>A0ABT2YRD8_9GAMM</name>
<dbReference type="RefSeq" id="WP_263529833.1">
    <property type="nucleotide sequence ID" value="NZ_JAOVZB010000002.1"/>
</dbReference>
<gene>
    <name evidence="3" type="ORF">OFY17_06060</name>
</gene>
<dbReference type="Proteomes" id="UP001209713">
    <property type="component" value="Unassembled WGS sequence"/>
</dbReference>
<keyword evidence="1" id="KW-1133">Transmembrane helix</keyword>
<comment type="caution">
    <text evidence="3">The sequence shown here is derived from an EMBL/GenBank/DDBJ whole genome shotgun (WGS) entry which is preliminary data.</text>
</comment>
<dbReference type="PANTHER" id="PTHR42709">
    <property type="entry name" value="ALKALINE PHOSPHATASE LIKE PROTEIN"/>
    <property type="match status" value="1"/>
</dbReference>
<evidence type="ECO:0000313" key="3">
    <source>
        <dbReference type="EMBL" id="MCV2402453.1"/>
    </source>
</evidence>
<dbReference type="Pfam" id="PF09335">
    <property type="entry name" value="VTT_dom"/>
    <property type="match status" value="1"/>
</dbReference>
<proteinExistence type="predicted"/>
<feature type="transmembrane region" description="Helical" evidence="1">
    <location>
        <begin position="116"/>
        <end position="141"/>
    </location>
</feature>
<feature type="transmembrane region" description="Helical" evidence="1">
    <location>
        <begin position="90"/>
        <end position="110"/>
    </location>
</feature>
<evidence type="ECO:0000313" key="4">
    <source>
        <dbReference type="Proteomes" id="UP001209713"/>
    </source>
</evidence>
<dbReference type="EMBL" id="JAOVZB010000002">
    <property type="protein sequence ID" value="MCV2402453.1"/>
    <property type="molecule type" value="Genomic_DNA"/>
</dbReference>
<accession>A0ABT2YRD8</accession>
<keyword evidence="1" id="KW-0812">Transmembrane</keyword>
<dbReference type="PANTHER" id="PTHR42709:SF4">
    <property type="entry name" value="INNER MEMBRANE PROTEIN YQAA"/>
    <property type="match status" value="1"/>
</dbReference>
<organism evidence="3 4">
    <name type="scientific">Marinomonas sargassi</name>
    <dbReference type="NCBI Taxonomy" id="2984494"/>
    <lineage>
        <taxon>Bacteria</taxon>
        <taxon>Pseudomonadati</taxon>
        <taxon>Pseudomonadota</taxon>
        <taxon>Gammaproteobacteria</taxon>
        <taxon>Oceanospirillales</taxon>
        <taxon>Oceanospirillaceae</taxon>
        <taxon>Marinomonas</taxon>
    </lineage>
</organism>
<keyword evidence="1" id="KW-0472">Membrane</keyword>
<sequence length="142" mass="16291">MSYVFVFWVAFVSATLLPLGSEGVLVYYAREAGISISLLWFCATMGNTLGSLTNWLLGRYLIRYEDRKWFPINSSSRKSTEAFFSKYGKWSLLLVWLPIIGDALAVVAGVLKTPFWWFFVLVFLGKASRYALILWGHYVFFS</sequence>
<dbReference type="InterPro" id="IPR051311">
    <property type="entry name" value="DedA_domain"/>
</dbReference>
<keyword evidence="4" id="KW-1185">Reference proteome</keyword>
<feature type="domain" description="VTT" evidence="2">
    <location>
        <begin position="39"/>
        <end position="132"/>
    </location>
</feature>
<evidence type="ECO:0000259" key="2">
    <source>
        <dbReference type="Pfam" id="PF09335"/>
    </source>
</evidence>
<dbReference type="InterPro" id="IPR032816">
    <property type="entry name" value="VTT_dom"/>
</dbReference>
<reference evidence="3 4" key="1">
    <citation type="submission" date="2022-10" db="EMBL/GenBank/DDBJ databases">
        <title>Marinomonas transparenta sp. nov. and Marinomonas sargassi sp. nov., isolated from marine alga (Sargassum natans (L.) Gaillon).</title>
        <authorList>
            <person name="Wang Y."/>
        </authorList>
    </citation>
    <scope>NUCLEOTIDE SEQUENCE [LARGE SCALE GENOMIC DNA]</scope>
    <source>
        <strain evidence="3 4">C2222</strain>
    </source>
</reference>
<evidence type="ECO:0000256" key="1">
    <source>
        <dbReference type="SAM" id="Phobius"/>
    </source>
</evidence>
<feature type="transmembrane region" description="Helical" evidence="1">
    <location>
        <begin position="37"/>
        <end position="57"/>
    </location>
</feature>